<evidence type="ECO:0000313" key="3">
    <source>
        <dbReference type="Proteomes" id="UP001175271"/>
    </source>
</evidence>
<dbReference type="Proteomes" id="UP001175271">
    <property type="component" value="Unassembled WGS sequence"/>
</dbReference>
<comment type="caution">
    <text evidence="2">The sequence shown here is derived from an EMBL/GenBank/DDBJ whole genome shotgun (WGS) entry which is preliminary data.</text>
</comment>
<proteinExistence type="predicted"/>
<evidence type="ECO:0000313" key="2">
    <source>
        <dbReference type="EMBL" id="KAK0401547.1"/>
    </source>
</evidence>
<protein>
    <submittedName>
        <fullName evidence="2">Uncharacterized protein</fullName>
    </submittedName>
</protein>
<keyword evidence="1" id="KW-0732">Signal</keyword>
<feature type="signal peptide" evidence="1">
    <location>
        <begin position="1"/>
        <end position="20"/>
    </location>
</feature>
<feature type="chain" id="PRO_5041372389" evidence="1">
    <location>
        <begin position="21"/>
        <end position="78"/>
    </location>
</feature>
<reference evidence="2" key="1">
    <citation type="submission" date="2023-06" db="EMBL/GenBank/DDBJ databases">
        <title>Genomic analysis of the entomopathogenic nematode Steinernema hermaphroditum.</title>
        <authorList>
            <person name="Schwarz E.M."/>
            <person name="Heppert J.K."/>
            <person name="Baniya A."/>
            <person name="Schwartz H.T."/>
            <person name="Tan C.-H."/>
            <person name="Antoshechkin I."/>
            <person name="Sternberg P.W."/>
            <person name="Goodrich-Blair H."/>
            <person name="Dillman A.R."/>
        </authorList>
    </citation>
    <scope>NUCLEOTIDE SEQUENCE</scope>
    <source>
        <strain evidence="2">PS9179</strain>
        <tissue evidence="2">Whole animal</tissue>
    </source>
</reference>
<keyword evidence="3" id="KW-1185">Reference proteome</keyword>
<accession>A0AA39HBQ1</accession>
<name>A0AA39HBQ1_9BILA</name>
<organism evidence="2 3">
    <name type="scientific">Steinernema hermaphroditum</name>
    <dbReference type="NCBI Taxonomy" id="289476"/>
    <lineage>
        <taxon>Eukaryota</taxon>
        <taxon>Metazoa</taxon>
        <taxon>Ecdysozoa</taxon>
        <taxon>Nematoda</taxon>
        <taxon>Chromadorea</taxon>
        <taxon>Rhabditida</taxon>
        <taxon>Tylenchina</taxon>
        <taxon>Panagrolaimomorpha</taxon>
        <taxon>Strongyloidoidea</taxon>
        <taxon>Steinernematidae</taxon>
        <taxon>Steinernema</taxon>
    </lineage>
</organism>
<dbReference type="EMBL" id="JAUCMV010000004">
    <property type="protein sequence ID" value="KAK0401547.1"/>
    <property type="molecule type" value="Genomic_DNA"/>
</dbReference>
<gene>
    <name evidence="2" type="ORF">QR680_015847</name>
</gene>
<evidence type="ECO:0000256" key="1">
    <source>
        <dbReference type="SAM" id="SignalP"/>
    </source>
</evidence>
<dbReference type="AlphaFoldDB" id="A0AA39HBQ1"/>
<sequence length="78" mass="8709">MNRLVLLCALLAVLYGGSQAIQFNAPLKVTGLMETVQMQPGNEGPFPCTESCWLYRKCIHSKTWSKVCRSPPQCHCHS</sequence>